<dbReference type="Gene3D" id="3.40.50.300">
    <property type="entry name" value="P-loop containing nucleotide triphosphate hydrolases"/>
    <property type="match status" value="2"/>
</dbReference>
<dbReference type="SUPFAM" id="SSF52540">
    <property type="entry name" value="P-loop containing nucleoside triphosphate hydrolases"/>
    <property type="match status" value="1"/>
</dbReference>
<comment type="caution">
    <text evidence="3">The sequence shown here is derived from an EMBL/GenBank/DDBJ whole genome shotgun (WGS) entry which is preliminary data.</text>
</comment>
<keyword evidence="4" id="KW-1185">Reference proteome</keyword>
<comment type="similarity">
    <text evidence="1">Belongs to the AAA ATPase family. BCS1 subfamily.</text>
</comment>
<dbReference type="AlphaFoldDB" id="A0A9P4S1R4"/>
<organism evidence="3 4">
    <name type="scientific">Patellaria atrata CBS 101060</name>
    <dbReference type="NCBI Taxonomy" id="1346257"/>
    <lineage>
        <taxon>Eukaryota</taxon>
        <taxon>Fungi</taxon>
        <taxon>Dikarya</taxon>
        <taxon>Ascomycota</taxon>
        <taxon>Pezizomycotina</taxon>
        <taxon>Dothideomycetes</taxon>
        <taxon>Dothideomycetes incertae sedis</taxon>
        <taxon>Patellariales</taxon>
        <taxon>Patellariaceae</taxon>
        <taxon>Patellaria</taxon>
    </lineage>
</organism>
<protein>
    <submittedName>
        <fullName evidence="3">P-loop containing nucleoside triphosphate hydrolase protein</fullName>
    </submittedName>
</protein>
<dbReference type="EMBL" id="MU006116">
    <property type="protein sequence ID" value="KAF2834646.1"/>
    <property type="molecule type" value="Genomic_DNA"/>
</dbReference>
<reference evidence="3" key="1">
    <citation type="journal article" date="2020" name="Stud. Mycol.">
        <title>101 Dothideomycetes genomes: a test case for predicting lifestyles and emergence of pathogens.</title>
        <authorList>
            <person name="Haridas S."/>
            <person name="Albert R."/>
            <person name="Binder M."/>
            <person name="Bloem J."/>
            <person name="Labutti K."/>
            <person name="Salamov A."/>
            <person name="Andreopoulos B."/>
            <person name="Baker S."/>
            <person name="Barry K."/>
            <person name="Bills G."/>
            <person name="Bluhm B."/>
            <person name="Cannon C."/>
            <person name="Castanera R."/>
            <person name="Culley D."/>
            <person name="Daum C."/>
            <person name="Ezra D."/>
            <person name="Gonzalez J."/>
            <person name="Henrissat B."/>
            <person name="Kuo A."/>
            <person name="Liang C."/>
            <person name="Lipzen A."/>
            <person name="Lutzoni F."/>
            <person name="Magnuson J."/>
            <person name="Mondo S."/>
            <person name="Nolan M."/>
            <person name="Ohm R."/>
            <person name="Pangilinan J."/>
            <person name="Park H.-J."/>
            <person name="Ramirez L."/>
            <person name="Alfaro M."/>
            <person name="Sun H."/>
            <person name="Tritt A."/>
            <person name="Yoshinaga Y."/>
            <person name="Zwiers L.-H."/>
            <person name="Turgeon B."/>
            <person name="Goodwin S."/>
            <person name="Spatafora J."/>
            <person name="Crous P."/>
            <person name="Grigoriev I."/>
        </authorList>
    </citation>
    <scope>NUCLEOTIDE SEQUENCE</scope>
    <source>
        <strain evidence="3">CBS 101060</strain>
    </source>
</reference>
<accession>A0A9P4S1R4</accession>
<dbReference type="InterPro" id="IPR003593">
    <property type="entry name" value="AAA+_ATPase"/>
</dbReference>
<dbReference type="GO" id="GO:0016887">
    <property type="term" value="F:ATP hydrolysis activity"/>
    <property type="evidence" value="ECO:0007669"/>
    <property type="project" value="InterPro"/>
</dbReference>
<dbReference type="OrthoDB" id="10251412at2759"/>
<dbReference type="PANTHER" id="PTHR23070">
    <property type="entry name" value="BCS1 AAA-TYPE ATPASE"/>
    <property type="match status" value="1"/>
</dbReference>
<dbReference type="SMART" id="SM00382">
    <property type="entry name" value="AAA"/>
    <property type="match status" value="1"/>
</dbReference>
<evidence type="ECO:0000259" key="2">
    <source>
        <dbReference type="SMART" id="SM00382"/>
    </source>
</evidence>
<gene>
    <name evidence="3" type="ORF">M501DRAFT_1009083</name>
</gene>
<dbReference type="Pfam" id="PF00004">
    <property type="entry name" value="AAA"/>
    <property type="match status" value="2"/>
</dbReference>
<evidence type="ECO:0000313" key="4">
    <source>
        <dbReference type="Proteomes" id="UP000799429"/>
    </source>
</evidence>
<sequence>MQDLEVYFDAKTRAYYTANGIPYRRGILLYGPPGTGKTSLSKAIAGHFGLGLHILDLNTLTDEKAFPELREITAQIRATLLSGLLNAIGGLTARDGRLLIMTTNMMTHLDPTLIREGRIDKKYFMGYSTKVTATITLKRLFGTDPCCKHSVKEIENLSKNFGKKVPEGKFTAAEIQAYCMECGDNRKRR</sequence>
<keyword evidence="3" id="KW-0378">Hydrolase</keyword>
<dbReference type="InterPro" id="IPR027417">
    <property type="entry name" value="P-loop_NTPase"/>
</dbReference>
<dbReference type="Proteomes" id="UP000799429">
    <property type="component" value="Unassembled WGS sequence"/>
</dbReference>
<dbReference type="InterPro" id="IPR050747">
    <property type="entry name" value="Mitochondrial_chaperone_BCS1"/>
</dbReference>
<evidence type="ECO:0000256" key="1">
    <source>
        <dbReference type="ARBA" id="ARBA00007448"/>
    </source>
</evidence>
<dbReference type="GO" id="GO:0005524">
    <property type="term" value="F:ATP binding"/>
    <property type="evidence" value="ECO:0007669"/>
    <property type="project" value="InterPro"/>
</dbReference>
<proteinExistence type="inferred from homology"/>
<name>A0A9P4S1R4_9PEZI</name>
<feature type="domain" description="AAA+ ATPase" evidence="2">
    <location>
        <begin position="23"/>
        <end position="129"/>
    </location>
</feature>
<dbReference type="InterPro" id="IPR003959">
    <property type="entry name" value="ATPase_AAA_core"/>
</dbReference>
<evidence type="ECO:0000313" key="3">
    <source>
        <dbReference type="EMBL" id="KAF2834646.1"/>
    </source>
</evidence>